<dbReference type="Pfam" id="PF03781">
    <property type="entry name" value="FGE-sulfatase"/>
    <property type="match status" value="2"/>
</dbReference>
<dbReference type="PANTHER" id="PTHR23150:SF36">
    <property type="entry name" value="HERCYNINE OXYGENASE"/>
    <property type="match status" value="1"/>
</dbReference>
<protein>
    <submittedName>
        <fullName evidence="6">Ergothioneine biosynthesis protein EgtB</fullName>
    </submittedName>
</protein>
<dbReference type="SUPFAM" id="SSF56436">
    <property type="entry name" value="C-type lectin-like"/>
    <property type="match status" value="1"/>
</dbReference>
<feature type="domain" description="DinB-like" evidence="5">
    <location>
        <begin position="17"/>
        <end position="144"/>
    </location>
</feature>
<comment type="caution">
    <text evidence="6">The sequence shown here is derived from an EMBL/GenBank/DDBJ whole genome shotgun (WGS) entry which is preliminary data.</text>
</comment>
<evidence type="ECO:0000313" key="6">
    <source>
        <dbReference type="EMBL" id="MBE8717253.1"/>
    </source>
</evidence>
<dbReference type="InterPro" id="IPR016187">
    <property type="entry name" value="CTDL_fold"/>
</dbReference>
<dbReference type="AlphaFoldDB" id="A0A928YVN1"/>
<dbReference type="Pfam" id="PF12867">
    <property type="entry name" value="DinB_2"/>
    <property type="match status" value="1"/>
</dbReference>
<dbReference type="InterPro" id="IPR051043">
    <property type="entry name" value="Sulfatase_Mod_Factor_Kinase"/>
</dbReference>
<dbReference type="PANTHER" id="PTHR23150">
    <property type="entry name" value="SULFATASE MODIFYING FACTOR 1, 2"/>
    <property type="match status" value="1"/>
</dbReference>
<dbReference type="Gene3D" id="3.90.1580.10">
    <property type="entry name" value="paralog of FGE (formylglycine-generating enzyme)"/>
    <property type="match status" value="1"/>
</dbReference>
<dbReference type="InterPro" id="IPR017806">
    <property type="entry name" value="EgtB"/>
</dbReference>
<keyword evidence="1" id="KW-0560">Oxidoreductase</keyword>
<dbReference type="InterPro" id="IPR034660">
    <property type="entry name" value="DinB/YfiT-like"/>
</dbReference>
<dbReference type="NCBIfam" id="TIGR03440">
    <property type="entry name" value="egtB_TIGR03440"/>
    <property type="match status" value="1"/>
</dbReference>
<evidence type="ECO:0000259" key="5">
    <source>
        <dbReference type="Pfam" id="PF12867"/>
    </source>
</evidence>
<reference evidence="6" key="1">
    <citation type="submission" date="2018-07" db="EMBL/GenBank/DDBJ databases">
        <title>Genome assembly of strain Ka43.</title>
        <authorList>
            <person name="Kukolya J."/>
            <person name="Nagy I."/>
            <person name="Horvath B."/>
            <person name="Toth A."/>
        </authorList>
    </citation>
    <scope>NUCLEOTIDE SEQUENCE</scope>
    <source>
        <strain evidence="6">KB43</strain>
    </source>
</reference>
<dbReference type="EMBL" id="PRDL01000001">
    <property type="protein sequence ID" value="MBE8717253.1"/>
    <property type="molecule type" value="Genomic_DNA"/>
</dbReference>
<organism evidence="6 7">
    <name type="scientific">Cellvibrio polysaccharolyticus</name>
    <dbReference type="NCBI Taxonomy" id="2082724"/>
    <lineage>
        <taxon>Bacteria</taxon>
        <taxon>Pseudomonadati</taxon>
        <taxon>Pseudomonadota</taxon>
        <taxon>Gammaproteobacteria</taxon>
        <taxon>Cellvibrionales</taxon>
        <taxon>Cellvibrionaceae</taxon>
        <taxon>Cellvibrio</taxon>
    </lineage>
</organism>
<evidence type="ECO:0000256" key="1">
    <source>
        <dbReference type="ARBA" id="ARBA00023002"/>
    </source>
</evidence>
<dbReference type="GO" id="GO:0052699">
    <property type="term" value="P:ergothioneine biosynthetic process"/>
    <property type="evidence" value="ECO:0007669"/>
    <property type="project" value="InterPro"/>
</dbReference>
<accession>A0A928YVN1</accession>
<feature type="domain" description="Sulfatase-modifying factor enzyme-like" evidence="4">
    <location>
        <begin position="337"/>
        <end position="417"/>
    </location>
</feature>
<sequence length="418" mass="48171">MQKSVPQPTGYAFVDDYRRVRELTLSLTAGFSEEDMMLQSMPEASPVKWHLAHTTWFFENFLLQRFFTGYRCFSTAYNYLFNSYYDAVGKRTPRHQRGLLSRPSLSEVLAYRDHVDNAMVHLLEDADTRIARLTCVGLHHEMQHQELILTDLKHALFQNPYAFTSIATTSLPPQPPLKPATFIEVAGGIARIGSSDKENFSYDCEQPSHRVLLNDFAIASAPVSNGEWLQFMDDGGYQKSELWLSDGWSHCVAEHWSAPLYWQKQEDHWQQMTLQGFITVDPQAPVCHISFYEADAFARWAGRRLPTEFEWERVAAAEPVAGNFLENGHWHPVAGHNKRTFRQIYGDVWEWTNSSFLPYPGFKAEQGALAEYNGKFMMNQMVLRGGSCVTPVHQMRASYRNFFYPHQRWQFSGLRLAG</sequence>
<dbReference type="SUPFAM" id="SSF109854">
    <property type="entry name" value="DinB/YfiT-like putative metalloenzymes"/>
    <property type="match status" value="1"/>
</dbReference>
<keyword evidence="7" id="KW-1185">Reference proteome</keyword>
<dbReference type="RefSeq" id="WP_193908962.1">
    <property type="nucleotide sequence ID" value="NZ_PRDL01000001.1"/>
</dbReference>
<evidence type="ECO:0000256" key="3">
    <source>
        <dbReference type="ARBA" id="ARBA00037882"/>
    </source>
</evidence>
<comment type="pathway">
    <text evidence="3">Amino-acid biosynthesis; ergothioneine biosynthesis.</text>
</comment>
<dbReference type="InterPro" id="IPR042095">
    <property type="entry name" value="SUMF_sf"/>
</dbReference>
<feature type="domain" description="Sulfatase-modifying factor enzyme-like" evidence="4">
    <location>
        <begin position="181"/>
        <end position="331"/>
    </location>
</feature>
<gene>
    <name evidence="6" type="ORF">C4F51_08645</name>
</gene>
<dbReference type="Proteomes" id="UP000652567">
    <property type="component" value="Unassembled WGS sequence"/>
</dbReference>
<name>A0A928YVN1_9GAMM</name>
<evidence type="ECO:0000256" key="2">
    <source>
        <dbReference type="ARBA" id="ARBA00023004"/>
    </source>
</evidence>
<dbReference type="InterPro" id="IPR024775">
    <property type="entry name" value="DinB-like"/>
</dbReference>
<proteinExistence type="predicted"/>
<dbReference type="InterPro" id="IPR005532">
    <property type="entry name" value="SUMF_dom"/>
</dbReference>
<keyword evidence="2" id="KW-0408">Iron</keyword>
<evidence type="ECO:0000259" key="4">
    <source>
        <dbReference type="Pfam" id="PF03781"/>
    </source>
</evidence>
<evidence type="ECO:0000313" key="7">
    <source>
        <dbReference type="Proteomes" id="UP000652567"/>
    </source>
</evidence>